<dbReference type="AlphaFoldDB" id="A0A3F2YSF4"/>
<dbReference type="EMBL" id="APCN01005441">
    <property type="status" value="NOT_ANNOTATED_CDS"/>
    <property type="molecule type" value="Genomic_DNA"/>
</dbReference>
<dbReference type="VEuPathDB" id="VectorBase:AARA017677"/>
<name>A0A3F2YSF4_ANOAR</name>
<proteinExistence type="predicted"/>
<reference evidence="1" key="1">
    <citation type="submission" date="2022-08" db="UniProtKB">
        <authorList>
            <consortium name="EnsemblMetazoa"/>
        </authorList>
    </citation>
    <scope>IDENTIFICATION</scope>
    <source>
        <strain evidence="1">Dongola</strain>
    </source>
</reference>
<dbReference type="Proteomes" id="UP000075840">
    <property type="component" value="Unassembled WGS sequence"/>
</dbReference>
<keyword evidence="2" id="KW-1185">Reference proteome</keyword>
<accession>A0A3F2YSF4</accession>
<dbReference type="EnsemblMetazoa" id="AARA017677-RA">
    <property type="protein sequence ID" value="AARA017677-PA"/>
    <property type="gene ID" value="AARA017677"/>
</dbReference>
<organism evidence="1 2">
    <name type="scientific">Anopheles arabiensis</name>
    <name type="common">Mosquito</name>
    <dbReference type="NCBI Taxonomy" id="7173"/>
    <lineage>
        <taxon>Eukaryota</taxon>
        <taxon>Metazoa</taxon>
        <taxon>Ecdysozoa</taxon>
        <taxon>Arthropoda</taxon>
        <taxon>Hexapoda</taxon>
        <taxon>Insecta</taxon>
        <taxon>Pterygota</taxon>
        <taxon>Neoptera</taxon>
        <taxon>Endopterygota</taxon>
        <taxon>Diptera</taxon>
        <taxon>Nematocera</taxon>
        <taxon>Culicoidea</taxon>
        <taxon>Culicidae</taxon>
        <taxon>Anophelinae</taxon>
        <taxon>Anopheles</taxon>
    </lineage>
</organism>
<sequence length="50" mass="5531">MHTAVTQPNTSLLDQVTLIVKIPAATVYIVTRGLLLIVKTLTRLGRMLQQ</sequence>
<evidence type="ECO:0000313" key="1">
    <source>
        <dbReference type="EnsemblMetazoa" id="AARA017677-PA"/>
    </source>
</evidence>
<evidence type="ECO:0000313" key="2">
    <source>
        <dbReference type="Proteomes" id="UP000075840"/>
    </source>
</evidence>
<protein>
    <submittedName>
        <fullName evidence="1">Uncharacterized protein</fullName>
    </submittedName>
</protein>